<dbReference type="Proteomes" id="UP001055105">
    <property type="component" value="Unassembled WGS sequence"/>
</dbReference>
<dbReference type="PANTHER" id="PTHR43048">
    <property type="entry name" value="METHYLMALONYL-COA EPIMERASE"/>
    <property type="match status" value="1"/>
</dbReference>
<organism evidence="3 6">
    <name type="scientific">Alistipes finegoldii</name>
    <dbReference type="NCBI Taxonomy" id="214856"/>
    <lineage>
        <taxon>Bacteria</taxon>
        <taxon>Pseudomonadati</taxon>
        <taxon>Bacteroidota</taxon>
        <taxon>Bacteroidia</taxon>
        <taxon>Bacteroidales</taxon>
        <taxon>Rikenellaceae</taxon>
        <taxon>Alistipes</taxon>
    </lineage>
</organism>
<keyword evidence="5" id="KW-1185">Reference proteome</keyword>
<dbReference type="Pfam" id="PF00903">
    <property type="entry name" value="Glyoxalase"/>
    <property type="match status" value="1"/>
</dbReference>
<evidence type="ECO:0000259" key="2">
    <source>
        <dbReference type="PROSITE" id="PS51819"/>
    </source>
</evidence>
<dbReference type="GO" id="GO:0046491">
    <property type="term" value="P:L-methylmalonyl-CoA metabolic process"/>
    <property type="evidence" value="ECO:0007669"/>
    <property type="project" value="TreeGrafter"/>
</dbReference>
<dbReference type="Proteomes" id="UP000324870">
    <property type="component" value="Unassembled WGS sequence"/>
</dbReference>
<sequence>MKFSNVRLLVRDYEKCFRFYTEKLGLEAAFDIEGCYGSFKVAEGIEGVAIFTSDLMAPVAGNADKELPAGCRDKMMVSFEVDNVDEAFETLSARGVEFVNRPTDIPGWGMRVVYLRDPEENLIELFTPLAANL</sequence>
<evidence type="ECO:0000313" key="6">
    <source>
        <dbReference type="Proteomes" id="UP001055105"/>
    </source>
</evidence>
<protein>
    <submittedName>
        <fullName evidence="3">Glyoxalase</fullName>
    </submittedName>
    <submittedName>
        <fullName evidence="4">VOC family protein</fullName>
    </submittedName>
</protein>
<evidence type="ECO:0000313" key="4">
    <source>
        <dbReference type="EMBL" id="KAA3158433.1"/>
    </source>
</evidence>
<evidence type="ECO:0000256" key="1">
    <source>
        <dbReference type="ARBA" id="ARBA00022723"/>
    </source>
</evidence>
<reference evidence="4 5" key="1">
    <citation type="journal article" date="2019" name="Nat. Med.">
        <title>A library of human gut bacterial isolates paired with longitudinal multiomics data enables mechanistic microbiome research.</title>
        <authorList>
            <person name="Poyet M."/>
            <person name="Groussin M."/>
            <person name="Gibbons S.M."/>
            <person name="Avila-Pacheco J."/>
            <person name="Jiang X."/>
            <person name="Kearney S.M."/>
            <person name="Perrotta A.R."/>
            <person name="Berdy B."/>
            <person name="Zhao S."/>
            <person name="Lieberman T.D."/>
            <person name="Swanson P.K."/>
            <person name="Smith M."/>
            <person name="Roesemann S."/>
            <person name="Alexander J.E."/>
            <person name="Rich S.A."/>
            <person name="Livny J."/>
            <person name="Vlamakis H."/>
            <person name="Clish C."/>
            <person name="Bullock K."/>
            <person name="Deik A."/>
            <person name="Scott J."/>
            <person name="Pierce K.A."/>
            <person name="Xavier R.J."/>
            <person name="Alm E.J."/>
        </authorList>
    </citation>
    <scope>NUCLEOTIDE SEQUENCE [LARGE SCALE GENOMIC DNA]</scope>
    <source>
        <strain evidence="4 5">BIOML-A1</strain>
    </source>
</reference>
<evidence type="ECO:0000313" key="3">
    <source>
        <dbReference type="EMBL" id="GKI20033.1"/>
    </source>
</evidence>
<dbReference type="PANTHER" id="PTHR43048:SF4">
    <property type="entry name" value="RING-CLEAVING DIOXYGENASE-RELATED"/>
    <property type="match status" value="1"/>
</dbReference>
<name>A0A5B5VLP9_9BACT</name>
<dbReference type="InterPro" id="IPR029068">
    <property type="entry name" value="Glyas_Bleomycin-R_OHBP_Dase"/>
</dbReference>
<dbReference type="InterPro" id="IPR004360">
    <property type="entry name" value="Glyas_Fos-R_dOase_dom"/>
</dbReference>
<dbReference type="CDD" id="cd07264">
    <property type="entry name" value="VOC_like"/>
    <property type="match status" value="1"/>
</dbReference>
<dbReference type="RefSeq" id="WP_130063740.1">
    <property type="nucleotide sequence ID" value="NZ_AP025581.1"/>
</dbReference>
<dbReference type="GO" id="GO:0004493">
    <property type="term" value="F:methylmalonyl-CoA epimerase activity"/>
    <property type="evidence" value="ECO:0007669"/>
    <property type="project" value="TreeGrafter"/>
</dbReference>
<proteinExistence type="predicted"/>
<dbReference type="EMBL" id="BQOL01000002">
    <property type="protein sequence ID" value="GKI20033.1"/>
    <property type="molecule type" value="Genomic_DNA"/>
</dbReference>
<dbReference type="SUPFAM" id="SSF54593">
    <property type="entry name" value="Glyoxalase/Bleomycin resistance protein/Dihydroxybiphenyl dioxygenase"/>
    <property type="match status" value="1"/>
</dbReference>
<dbReference type="GO" id="GO:0046872">
    <property type="term" value="F:metal ion binding"/>
    <property type="evidence" value="ECO:0007669"/>
    <property type="project" value="UniProtKB-KW"/>
</dbReference>
<gene>
    <name evidence="3" type="ORF">CE91St16_29410</name>
    <name evidence="4" type="ORF">F2A26_11140</name>
</gene>
<accession>A0A5B5VLP9</accession>
<keyword evidence="1" id="KW-0479">Metal-binding</keyword>
<dbReference type="Gene3D" id="3.10.180.10">
    <property type="entry name" value="2,3-Dihydroxybiphenyl 1,2-Dioxygenase, domain 1"/>
    <property type="match status" value="1"/>
</dbReference>
<reference evidence="3" key="2">
    <citation type="submission" date="2022-01" db="EMBL/GenBank/DDBJ databases">
        <title>Novel bile acid biosynthetic pathways are enriched in the microbiome of centenarians.</title>
        <authorList>
            <person name="Sato Y."/>
            <person name="Atarashi K."/>
            <person name="Plichta R.D."/>
            <person name="Arai Y."/>
            <person name="Sasajima S."/>
            <person name="Kearney M.S."/>
            <person name="Suda W."/>
            <person name="Takeshita K."/>
            <person name="Sasaki T."/>
            <person name="Okamoto S."/>
            <person name="Skelly N.A."/>
            <person name="Okamura Y."/>
            <person name="Vlamakis H."/>
            <person name="Li Y."/>
            <person name="Tanoue T."/>
            <person name="Takei H."/>
            <person name="Nittono H."/>
            <person name="Narushima S."/>
            <person name="Irie J."/>
            <person name="Itoh H."/>
            <person name="Moriya K."/>
            <person name="Sugiura Y."/>
            <person name="Suematsu M."/>
            <person name="Moritoki N."/>
            <person name="Shibata S."/>
            <person name="Littman R.D."/>
            <person name="Fischbach A.M."/>
            <person name="Uwamino Y."/>
            <person name="Inoue T."/>
            <person name="Honda A."/>
            <person name="Hattori M."/>
            <person name="Murai T."/>
            <person name="Xavier J.R."/>
            <person name="Hirose N."/>
            <person name="Honda K."/>
        </authorList>
    </citation>
    <scope>NUCLEOTIDE SEQUENCE</scope>
    <source>
        <strain evidence="3">CE91-St16</strain>
    </source>
</reference>
<dbReference type="PROSITE" id="PS51819">
    <property type="entry name" value="VOC"/>
    <property type="match status" value="1"/>
</dbReference>
<dbReference type="InterPro" id="IPR037523">
    <property type="entry name" value="VOC_core"/>
</dbReference>
<dbReference type="InterPro" id="IPR051785">
    <property type="entry name" value="MMCE/EMCE_epimerase"/>
</dbReference>
<feature type="domain" description="VOC" evidence="2">
    <location>
        <begin position="2"/>
        <end position="128"/>
    </location>
</feature>
<dbReference type="EMBL" id="VVND01000017">
    <property type="protein sequence ID" value="KAA3158433.1"/>
    <property type="molecule type" value="Genomic_DNA"/>
</dbReference>
<dbReference type="AlphaFoldDB" id="A0A5B5VLP9"/>
<evidence type="ECO:0000313" key="5">
    <source>
        <dbReference type="Proteomes" id="UP000324870"/>
    </source>
</evidence>
<comment type="caution">
    <text evidence="3">The sequence shown here is derived from an EMBL/GenBank/DDBJ whole genome shotgun (WGS) entry which is preliminary data.</text>
</comment>